<dbReference type="PANTHER" id="PTHR37816">
    <property type="entry name" value="YALI0E33011P"/>
    <property type="match status" value="1"/>
</dbReference>
<dbReference type="AlphaFoldDB" id="A0A433PID0"/>
<evidence type="ECO:0000313" key="2">
    <source>
        <dbReference type="Proteomes" id="UP000274822"/>
    </source>
</evidence>
<dbReference type="SUPFAM" id="SSF52540">
    <property type="entry name" value="P-loop containing nucleoside triphosphate hydrolases"/>
    <property type="match status" value="1"/>
</dbReference>
<dbReference type="PANTHER" id="PTHR37816:SF1">
    <property type="entry name" value="TOXIN"/>
    <property type="match status" value="1"/>
</dbReference>
<dbReference type="EMBL" id="RBNJ01023275">
    <property type="protein sequence ID" value="RUS17249.1"/>
    <property type="molecule type" value="Genomic_DNA"/>
</dbReference>
<comment type="caution">
    <text evidence="1">The sequence shown here is derived from an EMBL/GenBank/DDBJ whole genome shotgun (WGS) entry which is preliminary data.</text>
</comment>
<name>A0A433PID0_9FUNG</name>
<accession>A0A433PID0</accession>
<organism evidence="1 2">
    <name type="scientific">Jimgerdemannia flammicorona</name>
    <dbReference type="NCBI Taxonomy" id="994334"/>
    <lineage>
        <taxon>Eukaryota</taxon>
        <taxon>Fungi</taxon>
        <taxon>Fungi incertae sedis</taxon>
        <taxon>Mucoromycota</taxon>
        <taxon>Mucoromycotina</taxon>
        <taxon>Endogonomycetes</taxon>
        <taxon>Endogonales</taxon>
        <taxon>Endogonaceae</taxon>
        <taxon>Jimgerdemannia</taxon>
    </lineage>
</organism>
<feature type="non-terminal residue" evidence="1">
    <location>
        <position position="1"/>
    </location>
</feature>
<keyword evidence="2" id="KW-1185">Reference proteome</keyword>
<dbReference type="Proteomes" id="UP000274822">
    <property type="component" value="Unassembled WGS sequence"/>
</dbReference>
<evidence type="ECO:0000313" key="1">
    <source>
        <dbReference type="EMBL" id="RUS17249.1"/>
    </source>
</evidence>
<sequence length="238" mass="26114">AGKSTVSDRLSALLPASPHVELDALHWNEDWLPTGDAEFRDRVRVMLGSLHGWVVDGNYRVVRGVIWPQADTFVWLDLPRLVTIPRVLRRTLGRVVSGRELWGKRGTVERWNNVLFSSDSIIYWAWIGKTKQRSQFPVELAKPEYTGLKVVRLRDPVEVEVFLELIAEGGQRTNRPATSLVVGAGAAAATERLLANDSAGGFVVNVKVAGGVTEDVAADDNGLAVLGEPIDDRGIKGE</sequence>
<gene>
    <name evidence="1" type="ORF">BC938DRAFT_476307</name>
</gene>
<evidence type="ECO:0008006" key="3">
    <source>
        <dbReference type="Google" id="ProtNLM"/>
    </source>
</evidence>
<protein>
    <recommendedName>
        <fullName evidence="3">Adenylate kinase</fullName>
    </recommendedName>
</protein>
<dbReference type="InterPro" id="IPR052922">
    <property type="entry name" value="Cytidylate_Kinase-2"/>
</dbReference>
<reference evidence="1 2" key="1">
    <citation type="journal article" date="2018" name="New Phytol.">
        <title>Phylogenomics of Endogonaceae and evolution of mycorrhizas within Mucoromycota.</title>
        <authorList>
            <person name="Chang Y."/>
            <person name="Desiro A."/>
            <person name="Na H."/>
            <person name="Sandor L."/>
            <person name="Lipzen A."/>
            <person name="Clum A."/>
            <person name="Barry K."/>
            <person name="Grigoriev I.V."/>
            <person name="Martin F.M."/>
            <person name="Stajich J.E."/>
            <person name="Smith M.E."/>
            <person name="Bonito G."/>
            <person name="Spatafora J.W."/>
        </authorList>
    </citation>
    <scope>NUCLEOTIDE SEQUENCE [LARGE SCALE GENOMIC DNA]</scope>
    <source>
        <strain evidence="1 2">AD002</strain>
    </source>
</reference>
<dbReference type="InterPro" id="IPR027417">
    <property type="entry name" value="P-loop_NTPase"/>
</dbReference>
<proteinExistence type="predicted"/>